<dbReference type="PROSITE" id="PS50011">
    <property type="entry name" value="PROTEIN_KINASE_DOM"/>
    <property type="match status" value="1"/>
</dbReference>
<evidence type="ECO:0000313" key="7">
    <source>
        <dbReference type="EMBL" id="MFB9839698.1"/>
    </source>
</evidence>
<dbReference type="InterPro" id="IPR017441">
    <property type="entry name" value="Protein_kinase_ATP_BS"/>
</dbReference>
<evidence type="ECO:0000259" key="6">
    <source>
        <dbReference type="PROSITE" id="PS50011"/>
    </source>
</evidence>
<dbReference type="Gene3D" id="3.30.200.20">
    <property type="entry name" value="Phosphorylase Kinase, domain 1"/>
    <property type="match status" value="1"/>
</dbReference>
<keyword evidence="1" id="KW-0808">Transferase</keyword>
<feature type="non-terminal residue" evidence="7">
    <location>
        <position position="137"/>
    </location>
</feature>
<feature type="domain" description="Protein kinase" evidence="6">
    <location>
        <begin position="15"/>
        <end position="137"/>
    </location>
</feature>
<dbReference type="InterPro" id="IPR011009">
    <property type="entry name" value="Kinase-like_dom_sf"/>
</dbReference>
<evidence type="ECO:0000256" key="2">
    <source>
        <dbReference type="ARBA" id="ARBA00022741"/>
    </source>
</evidence>
<name>A0ABV5YXF0_9ACTN</name>
<dbReference type="EMBL" id="JBHLZP010000784">
    <property type="protein sequence ID" value="MFB9839698.1"/>
    <property type="molecule type" value="Genomic_DNA"/>
</dbReference>
<feature type="binding site" evidence="5">
    <location>
        <position position="47"/>
    </location>
    <ligand>
        <name>ATP</name>
        <dbReference type="ChEBI" id="CHEBI:30616"/>
    </ligand>
</feature>
<keyword evidence="8" id="KW-1185">Reference proteome</keyword>
<evidence type="ECO:0000313" key="8">
    <source>
        <dbReference type="Proteomes" id="UP001589627"/>
    </source>
</evidence>
<dbReference type="InterPro" id="IPR000719">
    <property type="entry name" value="Prot_kinase_dom"/>
</dbReference>
<gene>
    <name evidence="7" type="ORF">ACFFNX_46895</name>
</gene>
<evidence type="ECO:0000256" key="3">
    <source>
        <dbReference type="ARBA" id="ARBA00022777"/>
    </source>
</evidence>
<dbReference type="PANTHER" id="PTHR43289:SF34">
    <property type="entry name" value="SERINE_THREONINE-PROTEIN KINASE YBDM-RELATED"/>
    <property type="match status" value="1"/>
</dbReference>
<evidence type="ECO:0000256" key="5">
    <source>
        <dbReference type="PROSITE-ProRule" id="PRU10141"/>
    </source>
</evidence>
<dbReference type="Proteomes" id="UP001589627">
    <property type="component" value="Unassembled WGS sequence"/>
</dbReference>
<keyword evidence="4 5" id="KW-0067">ATP-binding</keyword>
<sequence>MEPLQPDDPAQVGPYRILARLGTGGMGVVYLGRAPSGRKVAVKVIRKVSVGDPTYRGRFRREIEAARRVTGTFTAPVLDADPDGAAPWLATAYLPGLSLWEAVEAFGRLPPDASTAYLPGLSLWEAVEAFGRLPPDA</sequence>
<dbReference type="SUPFAM" id="SSF56112">
    <property type="entry name" value="Protein kinase-like (PK-like)"/>
    <property type="match status" value="1"/>
</dbReference>
<evidence type="ECO:0000256" key="1">
    <source>
        <dbReference type="ARBA" id="ARBA00022679"/>
    </source>
</evidence>
<organism evidence="7 8">
    <name type="scientific">Actinoallomurus acaciae</name>
    <dbReference type="NCBI Taxonomy" id="502577"/>
    <lineage>
        <taxon>Bacteria</taxon>
        <taxon>Bacillati</taxon>
        <taxon>Actinomycetota</taxon>
        <taxon>Actinomycetes</taxon>
        <taxon>Streptosporangiales</taxon>
        <taxon>Thermomonosporaceae</taxon>
        <taxon>Actinoallomurus</taxon>
    </lineage>
</organism>
<evidence type="ECO:0000256" key="4">
    <source>
        <dbReference type="ARBA" id="ARBA00022840"/>
    </source>
</evidence>
<dbReference type="PROSITE" id="PS00107">
    <property type="entry name" value="PROTEIN_KINASE_ATP"/>
    <property type="match status" value="1"/>
</dbReference>
<reference evidence="7 8" key="1">
    <citation type="submission" date="2024-09" db="EMBL/GenBank/DDBJ databases">
        <authorList>
            <person name="Sun Q."/>
            <person name="Mori K."/>
        </authorList>
    </citation>
    <scope>NUCLEOTIDE SEQUENCE [LARGE SCALE GENOMIC DNA]</scope>
    <source>
        <strain evidence="7 8">TBRC 0563</strain>
    </source>
</reference>
<keyword evidence="2 5" id="KW-0547">Nucleotide-binding</keyword>
<proteinExistence type="predicted"/>
<comment type="caution">
    <text evidence="7">The sequence shown here is derived from an EMBL/GenBank/DDBJ whole genome shotgun (WGS) entry which is preliminary data.</text>
</comment>
<dbReference type="PANTHER" id="PTHR43289">
    <property type="entry name" value="MITOGEN-ACTIVATED PROTEIN KINASE KINASE KINASE 20-RELATED"/>
    <property type="match status" value="1"/>
</dbReference>
<keyword evidence="3" id="KW-0418">Kinase</keyword>
<accession>A0ABV5YXF0</accession>
<protein>
    <recommendedName>
        <fullName evidence="6">Protein kinase domain-containing protein</fullName>
    </recommendedName>
</protein>